<dbReference type="InterPro" id="IPR000160">
    <property type="entry name" value="GGDEF_dom"/>
</dbReference>
<dbReference type="InterPro" id="IPR013655">
    <property type="entry name" value="PAS_fold_3"/>
</dbReference>
<sequence length="697" mass="78986">MESSKINHISHEFIINDPLHQLFDAVAAISVQGYDEQRRVIYWNLGSELLYGYSKEEAFGNKLEDLIIPHAMREGVIQAHSKWINKGIEIPAAEITLNNKDGSDVNVFSSHVMFINQYNKKQMYCIDIDLKAVKTAQAEALLRGKMLATVLEATPDLFFLMEENGTIIDYHASDKSYLRLPPNKFLGKSMLAMLPKAIAAEFKLNLDKAIEQQGVASFIYELTMPHGLVNFEARISHLPEHKHVVTIVRDVTEQHKTAEVIRKHAYFDTLTLLPNRFLSLDRLDKMLQEAKRHNEKAAVFFLDLDDFKKVNDTLGHEVGDTLLKEASKRLNQVIREEDTVGRLGGDEFIVLTKSLTNKNSALSIVEKLLNAFREPFSINGRELIITLSVGIAVYPENGTNASDLLRNADTAMYQAKALGRNSHSFFTKEMNVGILRRFEIEEQMRGALERKEFEVYYQPQFNVESGAVIGAEALLRWHNQSLGTITPDEFIPIAEHTGLIVDIGRFVIEQALDFLNTWQMQSKQHYTMAVNLSPRQFRDNQLLSFIKSALQQSNIPAEYLELEITEGVLMTGQSFIDDTLAQINAAGIKLSMDDFGTGYSSLSYLRQYDFDVLKIDRSFVNGIALNKADRDLVKAAVAMAHSLDLMVVAEGVETKEQLTILEEFNCDYAQGYYFSKPLPAKAFIKFVNTYTYKFGKQ</sequence>
<dbReference type="NCBIfam" id="TIGR00229">
    <property type="entry name" value="sensory_box"/>
    <property type="match status" value="1"/>
</dbReference>
<dbReference type="PANTHER" id="PTHR44757:SF2">
    <property type="entry name" value="BIOFILM ARCHITECTURE MAINTENANCE PROTEIN MBAA"/>
    <property type="match status" value="1"/>
</dbReference>
<dbReference type="NCBIfam" id="TIGR00254">
    <property type="entry name" value="GGDEF"/>
    <property type="match status" value="1"/>
</dbReference>
<name>A0A7X0NIR1_9GAMM</name>
<dbReference type="PROSITE" id="PS50883">
    <property type="entry name" value="EAL"/>
    <property type="match status" value="1"/>
</dbReference>
<dbReference type="FunFam" id="3.30.70.270:FF:000001">
    <property type="entry name" value="Diguanylate cyclase domain protein"/>
    <property type="match status" value="1"/>
</dbReference>
<protein>
    <recommendedName>
        <fullName evidence="2">cyclic-guanylate-specific phosphodiesterase</fullName>
        <ecNumber evidence="2">3.1.4.52</ecNumber>
    </recommendedName>
</protein>
<dbReference type="Pfam" id="PF00990">
    <property type="entry name" value="GGDEF"/>
    <property type="match status" value="1"/>
</dbReference>
<dbReference type="InterPro" id="IPR035919">
    <property type="entry name" value="EAL_sf"/>
</dbReference>
<feature type="domain" description="PAS" evidence="5">
    <location>
        <begin position="35"/>
        <end position="69"/>
    </location>
</feature>
<dbReference type="FunFam" id="3.20.20.450:FF:000001">
    <property type="entry name" value="Cyclic di-GMP phosphodiesterase yahA"/>
    <property type="match status" value="1"/>
</dbReference>
<dbReference type="CDD" id="cd00130">
    <property type="entry name" value="PAS"/>
    <property type="match status" value="2"/>
</dbReference>
<dbReference type="Gene3D" id="3.30.450.20">
    <property type="entry name" value="PAS domain"/>
    <property type="match status" value="2"/>
</dbReference>
<dbReference type="SUPFAM" id="SSF55073">
    <property type="entry name" value="Nucleotide cyclase"/>
    <property type="match status" value="1"/>
</dbReference>
<dbReference type="Pfam" id="PF08448">
    <property type="entry name" value="PAS_4"/>
    <property type="match status" value="1"/>
</dbReference>
<dbReference type="InterPro" id="IPR001633">
    <property type="entry name" value="EAL_dom"/>
</dbReference>
<evidence type="ECO:0000259" key="7">
    <source>
        <dbReference type="PROSITE" id="PS50887"/>
    </source>
</evidence>
<dbReference type="CDD" id="cd01948">
    <property type="entry name" value="EAL"/>
    <property type="match status" value="1"/>
</dbReference>
<dbReference type="AlphaFoldDB" id="A0A7X0NIR1"/>
<dbReference type="GO" id="GO:0071111">
    <property type="term" value="F:cyclic-guanylate-specific phosphodiesterase activity"/>
    <property type="evidence" value="ECO:0007669"/>
    <property type="project" value="UniProtKB-EC"/>
</dbReference>
<dbReference type="EMBL" id="JACHHU010000025">
    <property type="protein sequence ID" value="MBB6544212.1"/>
    <property type="molecule type" value="Genomic_DNA"/>
</dbReference>
<dbReference type="Pfam" id="PF08447">
    <property type="entry name" value="PAS_3"/>
    <property type="match status" value="1"/>
</dbReference>
<feature type="domain" description="EAL" evidence="6">
    <location>
        <begin position="437"/>
        <end position="691"/>
    </location>
</feature>
<dbReference type="SUPFAM" id="SSF141868">
    <property type="entry name" value="EAL domain-like"/>
    <property type="match status" value="1"/>
</dbReference>
<dbReference type="InterPro" id="IPR013656">
    <property type="entry name" value="PAS_4"/>
</dbReference>
<evidence type="ECO:0000313" key="9">
    <source>
        <dbReference type="Proteomes" id="UP000537141"/>
    </source>
</evidence>
<dbReference type="RefSeq" id="WP_184425117.1">
    <property type="nucleotide sequence ID" value="NZ_AP027362.1"/>
</dbReference>
<feature type="domain" description="GGDEF" evidence="7">
    <location>
        <begin position="295"/>
        <end position="428"/>
    </location>
</feature>
<evidence type="ECO:0000256" key="4">
    <source>
        <dbReference type="ARBA" id="ARBA00051114"/>
    </source>
</evidence>
<dbReference type="SMART" id="SM00091">
    <property type="entry name" value="PAS"/>
    <property type="match status" value="2"/>
</dbReference>
<dbReference type="PROSITE" id="PS50887">
    <property type="entry name" value="GGDEF"/>
    <property type="match status" value="1"/>
</dbReference>
<dbReference type="CDD" id="cd01949">
    <property type="entry name" value="GGDEF"/>
    <property type="match status" value="1"/>
</dbReference>
<dbReference type="InterPro" id="IPR052155">
    <property type="entry name" value="Biofilm_reg_signaling"/>
</dbReference>
<keyword evidence="3" id="KW-0973">c-di-GMP</keyword>
<dbReference type="Proteomes" id="UP000537141">
    <property type="component" value="Unassembled WGS sequence"/>
</dbReference>
<dbReference type="GO" id="GO:0071732">
    <property type="term" value="P:cellular response to nitric oxide"/>
    <property type="evidence" value="ECO:0007669"/>
    <property type="project" value="UniProtKB-ARBA"/>
</dbReference>
<dbReference type="InterPro" id="IPR000014">
    <property type="entry name" value="PAS"/>
</dbReference>
<comment type="cofactor">
    <cofactor evidence="1">
        <name>Mg(2+)</name>
        <dbReference type="ChEBI" id="CHEBI:18420"/>
    </cofactor>
</comment>
<comment type="caution">
    <text evidence="8">The sequence shown here is derived from an EMBL/GenBank/DDBJ whole genome shotgun (WGS) entry which is preliminary data.</text>
</comment>
<evidence type="ECO:0000256" key="3">
    <source>
        <dbReference type="ARBA" id="ARBA00022636"/>
    </source>
</evidence>
<evidence type="ECO:0000256" key="1">
    <source>
        <dbReference type="ARBA" id="ARBA00001946"/>
    </source>
</evidence>
<dbReference type="PROSITE" id="PS50112">
    <property type="entry name" value="PAS"/>
    <property type="match status" value="2"/>
</dbReference>
<evidence type="ECO:0000256" key="2">
    <source>
        <dbReference type="ARBA" id="ARBA00012282"/>
    </source>
</evidence>
<dbReference type="PANTHER" id="PTHR44757">
    <property type="entry name" value="DIGUANYLATE CYCLASE DGCP"/>
    <property type="match status" value="1"/>
</dbReference>
<gene>
    <name evidence="8" type="ORF">HNQ55_002740</name>
</gene>
<keyword evidence="9" id="KW-1185">Reference proteome</keyword>
<proteinExistence type="predicted"/>
<dbReference type="InterPro" id="IPR035965">
    <property type="entry name" value="PAS-like_dom_sf"/>
</dbReference>
<accession>A0A7X0NIR1</accession>
<dbReference type="InterPro" id="IPR043128">
    <property type="entry name" value="Rev_trsase/Diguanyl_cyclase"/>
</dbReference>
<dbReference type="Gene3D" id="3.30.70.270">
    <property type="match status" value="1"/>
</dbReference>
<feature type="domain" description="PAS" evidence="5">
    <location>
        <begin position="143"/>
        <end position="213"/>
    </location>
</feature>
<dbReference type="SMART" id="SM00052">
    <property type="entry name" value="EAL"/>
    <property type="match status" value="1"/>
</dbReference>
<evidence type="ECO:0000313" key="8">
    <source>
        <dbReference type="EMBL" id="MBB6544212.1"/>
    </source>
</evidence>
<organism evidence="8 9">
    <name type="scientific">Thalassotalea piscium</name>
    <dbReference type="NCBI Taxonomy" id="1230533"/>
    <lineage>
        <taxon>Bacteria</taxon>
        <taxon>Pseudomonadati</taxon>
        <taxon>Pseudomonadota</taxon>
        <taxon>Gammaproteobacteria</taxon>
        <taxon>Alteromonadales</taxon>
        <taxon>Colwelliaceae</taxon>
        <taxon>Thalassotalea</taxon>
    </lineage>
</organism>
<dbReference type="EC" id="3.1.4.52" evidence="2"/>
<reference evidence="8 9" key="1">
    <citation type="submission" date="2020-08" db="EMBL/GenBank/DDBJ databases">
        <title>Genomic Encyclopedia of Type Strains, Phase IV (KMG-IV): sequencing the most valuable type-strain genomes for metagenomic binning, comparative biology and taxonomic classification.</title>
        <authorList>
            <person name="Goeker M."/>
        </authorList>
    </citation>
    <scope>NUCLEOTIDE SEQUENCE [LARGE SCALE GENOMIC DNA]</scope>
    <source>
        <strain evidence="8 9">DSM 26287</strain>
    </source>
</reference>
<dbReference type="InterPro" id="IPR029787">
    <property type="entry name" value="Nucleotide_cyclase"/>
</dbReference>
<evidence type="ECO:0000259" key="5">
    <source>
        <dbReference type="PROSITE" id="PS50112"/>
    </source>
</evidence>
<comment type="catalytic activity">
    <reaction evidence="4">
        <text>3',3'-c-di-GMP + H2O = 5'-phosphoguanylyl(3'-&gt;5')guanosine + H(+)</text>
        <dbReference type="Rhea" id="RHEA:24902"/>
        <dbReference type="ChEBI" id="CHEBI:15377"/>
        <dbReference type="ChEBI" id="CHEBI:15378"/>
        <dbReference type="ChEBI" id="CHEBI:58754"/>
        <dbReference type="ChEBI" id="CHEBI:58805"/>
        <dbReference type="EC" id="3.1.4.52"/>
    </reaction>
    <physiologicalReaction direction="left-to-right" evidence="4">
        <dbReference type="Rhea" id="RHEA:24903"/>
    </physiologicalReaction>
</comment>
<dbReference type="SMART" id="SM00267">
    <property type="entry name" value="GGDEF"/>
    <property type="match status" value="1"/>
</dbReference>
<evidence type="ECO:0000259" key="6">
    <source>
        <dbReference type="PROSITE" id="PS50883"/>
    </source>
</evidence>
<dbReference type="Pfam" id="PF00563">
    <property type="entry name" value="EAL"/>
    <property type="match status" value="1"/>
</dbReference>
<dbReference type="Gene3D" id="3.20.20.450">
    <property type="entry name" value="EAL domain"/>
    <property type="match status" value="1"/>
</dbReference>
<dbReference type="SUPFAM" id="SSF55785">
    <property type="entry name" value="PYP-like sensor domain (PAS domain)"/>
    <property type="match status" value="2"/>
</dbReference>